<dbReference type="PROSITE" id="PS01031">
    <property type="entry name" value="SHSP"/>
    <property type="match status" value="1"/>
</dbReference>
<dbReference type="OrthoDB" id="189458at2"/>
<evidence type="ECO:0000256" key="2">
    <source>
        <dbReference type="PROSITE-ProRule" id="PRU00285"/>
    </source>
</evidence>
<comment type="similarity">
    <text evidence="2 3">Belongs to the small heat shock protein (HSP20) family.</text>
</comment>
<keyword evidence="1" id="KW-0346">Stress response</keyword>
<sequence length="137" mass="15631">MVLDFNTLYTFPGRFERLFEDFFKPQFAEGRRLAYPPLNVSEDDTAYYVRSELPGLPLDALELTLTDKNLVIKGERPTEQGKYYRQERPAGFFQRVVALNVPVEREAVKATLVDGVLTVTLPKCAECIPRKISIDVS</sequence>
<dbReference type="RefSeq" id="WP_089275238.1">
    <property type="nucleotide sequence ID" value="NZ_FZOC01000007.1"/>
</dbReference>
<dbReference type="EMBL" id="FZOC01000007">
    <property type="protein sequence ID" value="SNS17347.1"/>
    <property type="molecule type" value="Genomic_DNA"/>
</dbReference>
<dbReference type="SUPFAM" id="SSF49764">
    <property type="entry name" value="HSP20-like chaperones"/>
    <property type="match status" value="1"/>
</dbReference>
<protein>
    <submittedName>
        <fullName evidence="5">HSP20 family protein</fullName>
    </submittedName>
</protein>
<dbReference type="AlphaFoldDB" id="A0A239CAV5"/>
<dbReference type="InterPro" id="IPR008978">
    <property type="entry name" value="HSP20-like_chaperone"/>
</dbReference>
<keyword evidence="6" id="KW-1185">Reference proteome</keyword>
<accession>A0A239CAV5</accession>
<evidence type="ECO:0000313" key="6">
    <source>
        <dbReference type="Proteomes" id="UP000198324"/>
    </source>
</evidence>
<evidence type="ECO:0000259" key="4">
    <source>
        <dbReference type="PROSITE" id="PS01031"/>
    </source>
</evidence>
<dbReference type="Gene3D" id="2.60.40.790">
    <property type="match status" value="1"/>
</dbReference>
<organism evidence="5 6">
    <name type="scientific">Humidesulfovibrio mexicanus</name>
    <dbReference type="NCBI Taxonomy" id="147047"/>
    <lineage>
        <taxon>Bacteria</taxon>
        <taxon>Pseudomonadati</taxon>
        <taxon>Thermodesulfobacteriota</taxon>
        <taxon>Desulfovibrionia</taxon>
        <taxon>Desulfovibrionales</taxon>
        <taxon>Desulfovibrionaceae</taxon>
        <taxon>Humidesulfovibrio</taxon>
    </lineage>
</organism>
<reference evidence="5 6" key="1">
    <citation type="submission" date="2017-06" db="EMBL/GenBank/DDBJ databases">
        <authorList>
            <person name="Kim H.J."/>
            <person name="Triplett B.A."/>
        </authorList>
    </citation>
    <scope>NUCLEOTIDE SEQUENCE [LARGE SCALE GENOMIC DNA]</scope>
    <source>
        <strain evidence="5 6">DSM 13116</strain>
    </source>
</reference>
<dbReference type="CDD" id="cd06464">
    <property type="entry name" value="ACD_sHsps-like"/>
    <property type="match status" value="1"/>
</dbReference>
<dbReference type="PANTHER" id="PTHR46733:SF4">
    <property type="entry name" value="HEAT SHOCK PROTEIN 21, CHLOROPLASTIC"/>
    <property type="match status" value="1"/>
</dbReference>
<gene>
    <name evidence="5" type="ORF">SAMN04488503_3050</name>
</gene>
<evidence type="ECO:0000313" key="5">
    <source>
        <dbReference type="EMBL" id="SNS17347.1"/>
    </source>
</evidence>
<evidence type="ECO:0000256" key="3">
    <source>
        <dbReference type="RuleBase" id="RU003616"/>
    </source>
</evidence>
<evidence type="ECO:0000256" key="1">
    <source>
        <dbReference type="ARBA" id="ARBA00023016"/>
    </source>
</evidence>
<feature type="domain" description="SHSP" evidence="4">
    <location>
        <begin position="29"/>
        <end position="137"/>
    </location>
</feature>
<name>A0A239CAV5_9BACT</name>
<proteinExistence type="inferred from homology"/>
<dbReference type="Pfam" id="PF00011">
    <property type="entry name" value="HSP20"/>
    <property type="match status" value="1"/>
</dbReference>
<dbReference type="GO" id="GO:0009408">
    <property type="term" value="P:response to heat"/>
    <property type="evidence" value="ECO:0007669"/>
    <property type="project" value="InterPro"/>
</dbReference>
<dbReference type="PANTHER" id="PTHR46733">
    <property type="entry name" value="26.5 KDA HEAT SHOCK PROTEIN, MITOCHONDRIAL"/>
    <property type="match status" value="1"/>
</dbReference>
<dbReference type="InterPro" id="IPR044587">
    <property type="entry name" value="HSP21-like"/>
</dbReference>
<dbReference type="InterPro" id="IPR002068">
    <property type="entry name" value="A-crystallin/Hsp20_dom"/>
</dbReference>
<dbReference type="Proteomes" id="UP000198324">
    <property type="component" value="Unassembled WGS sequence"/>
</dbReference>